<dbReference type="GeneID" id="66129870"/>
<feature type="transmembrane region" description="Helical" evidence="1">
    <location>
        <begin position="7"/>
        <end position="25"/>
    </location>
</feature>
<gene>
    <name evidence="2" type="ORF">MchiMG62_03720</name>
</gene>
<proteinExistence type="predicted"/>
<dbReference type="Proteomes" id="UP000824969">
    <property type="component" value="Chromosome"/>
</dbReference>
<keyword evidence="1" id="KW-0472">Membrane</keyword>
<dbReference type="EMBL" id="AP019781">
    <property type="protein sequence ID" value="BBL67191.1"/>
    <property type="molecule type" value="Genomic_DNA"/>
</dbReference>
<keyword evidence="1" id="KW-0812">Transmembrane</keyword>
<keyword evidence="1" id="KW-1133">Transmembrane helix</keyword>
<organism evidence="2 3">
    <name type="scientific">Methanoculleus chikugoensis</name>
    <dbReference type="NCBI Taxonomy" id="118126"/>
    <lineage>
        <taxon>Archaea</taxon>
        <taxon>Methanobacteriati</taxon>
        <taxon>Methanobacteriota</taxon>
        <taxon>Stenosarchaea group</taxon>
        <taxon>Methanomicrobia</taxon>
        <taxon>Methanomicrobiales</taxon>
        <taxon>Methanomicrobiaceae</taxon>
        <taxon>Methanoculleus</taxon>
    </lineage>
</organism>
<feature type="transmembrane region" description="Helical" evidence="1">
    <location>
        <begin position="31"/>
        <end position="48"/>
    </location>
</feature>
<evidence type="ECO:0000256" key="1">
    <source>
        <dbReference type="SAM" id="Phobius"/>
    </source>
</evidence>
<accession>A0ABM7H2M3</accession>
<evidence type="ECO:0000313" key="3">
    <source>
        <dbReference type="Proteomes" id="UP000824969"/>
    </source>
</evidence>
<evidence type="ECO:0000313" key="2">
    <source>
        <dbReference type="EMBL" id="BBL67191.1"/>
    </source>
</evidence>
<protein>
    <submittedName>
        <fullName evidence="2">Uncharacterized protein</fullName>
    </submittedName>
</protein>
<reference evidence="2 3" key="1">
    <citation type="submission" date="2019-06" db="EMBL/GenBank/DDBJ databases">
        <title>Complete genome sequence of Methanoculleus chikugoensis strain MG62.</title>
        <authorList>
            <person name="Asakawa S."/>
            <person name="Dianou D."/>
        </authorList>
    </citation>
    <scope>NUCLEOTIDE SEQUENCE [LARGE SCALE GENOMIC DNA]</scope>
    <source>
        <strain evidence="2 3">MG62</strain>
    </source>
</reference>
<sequence length="54" mass="6028">MQRYVKLLLYGMLAFIVFAGISFTLGGRVNWVLAAATAVGVMIAYFFAAPRRER</sequence>
<dbReference type="RefSeq" id="WP_221057645.1">
    <property type="nucleotide sequence ID" value="NZ_AP019781.1"/>
</dbReference>
<keyword evidence="3" id="KW-1185">Reference proteome</keyword>
<name>A0ABM7H2M3_9EURY</name>